<reference evidence="1" key="1">
    <citation type="submission" date="2016-07" db="EMBL/GenBank/DDBJ databases">
        <authorList>
            <person name="Bretaudeau A."/>
        </authorList>
    </citation>
    <scope>NUCLEOTIDE SEQUENCE</scope>
    <source>
        <strain evidence="1">Rice</strain>
        <tissue evidence="1">Whole body</tissue>
    </source>
</reference>
<proteinExistence type="predicted"/>
<dbReference type="EMBL" id="ODYU01003376">
    <property type="protein sequence ID" value="SOQ42058.1"/>
    <property type="molecule type" value="Genomic_DNA"/>
</dbReference>
<dbReference type="AlphaFoldDB" id="A0A2H1VMM2"/>
<protein>
    <submittedName>
        <fullName evidence="1">SFRICE_000956</fullName>
    </submittedName>
</protein>
<name>A0A2H1VMM2_SPOFR</name>
<sequence length="134" mass="15283">MMIAMSTIKSTTDIAAVSMQVSTELRSYVVNRKSREQLHSGPLVTSLTQPKTTRALFHVGFRSGCHVYVNLYVCKHTLEIRENPNNHKIYRSIEIERSLHISYEMEHLTHTNAVAISCGHQYRNTLHSIRSGSK</sequence>
<accession>A0A2H1VMM2</accession>
<evidence type="ECO:0000313" key="1">
    <source>
        <dbReference type="EMBL" id="SOQ42058.1"/>
    </source>
</evidence>
<gene>
    <name evidence="1" type="ORF">SFRICE_000956</name>
</gene>
<organism evidence="1">
    <name type="scientific">Spodoptera frugiperda</name>
    <name type="common">Fall armyworm</name>
    <dbReference type="NCBI Taxonomy" id="7108"/>
    <lineage>
        <taxon>Eukaryota</taxon>
        <taxon>Metazoa</taxon>
        <taxon>Ecdysozoa</taxon>
        <taxon>Arthropoda</taxon>
        <taxon>Hexapoda</taxon>
        <taxon>Insecta</taxon>
        <taxon>Pterygota</taxon>
        <taxon>Neoptera</taxon>
        <taxon>Endopterygota</taxon>
        <taxon>Lepidoptera</taxon>
        <taxon>Glossata</taxon>
        <taxon>Ditrysia</taxon>
        <taxon>Noctuoidea</taxon>
        <taxon>Noctuidae</taxon>
        <taxon>Amphipyrinae</taxon>
        <taxon>Spodoptera</taxon>
    </lineage>
</organism>